<proteinExistence type="predicted"/>
<reference evidence="2 3" key="1">
    <citation type="journal article" date="2021" name="Sci. Rep.">
        <title>Genome sequencing of the multicellular alga Astrephomene provides insights into convergent evolution of germ-soma differentiation.</title>
        <authorList>
            <person name="Yamashita S."/>
            <person name="Yamamoto K."/>
            <person name="Matsuzaki R."/>
            <person name="Suzuki S."/>
            <person name="Yamaguchi H."/>
            <person name="Hirooka S."/>
            <person name="Minakuchi Y."/>
            <person name="Miyagishima S."/>
            <person name="Kawachi M."/>
            <person name="Toyoda A."/>
            <person name="Nozaki H."/>
        </authorList>
    </citation>
    <scope>NUCLEOTIDE SEQUENCE [LARGE SCALE GENOMIC DNA]</scope>
    <source>
        <strain evidence="2 3">NIES-4017</strain>
    </source>
</reference>
<feature type="region of interest" description="Disordered" evidence="1">
    <location>
        <begin position="79"/>
        <end position="117"/>
    </location>
</feature>
<protein>
    <submittedName>
        <fullName evidence="2">Uncharacterized protein</fullName>
    </submittedName>
</protein>
<comment type="caution">
    <text evidence="2">The sequence shown here is derived from an EMBL/GenBank/DDBJ whole genome shotgun (WGS) entry which is preliminary data.</text>
</comment>
<feature type="non-terminal residue" evidence="2">
    <location>
        <position position="164"/>
    </location>
</feature>
<gene>
    <name evidence="2" type="ORF">Agub_g9251</name>
</gene>
<dbReference type="Proteomes" id="UP001054857">
    <property type="component" value="Unassembled WGS sequence"/>
</dbReference>
<name>A0AAD3DTC5_9CHLO</name>
<sequence>YSNRRGRRRRGSVPMCRGYTVTTALLHPAAAAVRCGLQALRLVAGAEGLLHRFRGWEVLSWRPQAEANLVVLTLRCPQPAGRPREDPDLPATWSLPPPLPRHLAHPHSPVTADRRPEPLSALGLHRPAAAAGAGVPTNLPRRIPNRADPDLQQPLQCGPCIDLS</sequence>
<evidence type="ECO:0000256" key="1">
    <source>
        <dbReference type="SAM" id="MobiDB-lite"/>
    </source>
</evidence>
<evidence type="ECO:0000313" key="2">
    <source>
        <dbReference type="EMBL" id="GFR47533.1"/>
    </source>
</evidence>
<keyword evidence="3" id="KW-1185">Reference proteome</keyword>
<evidence type="ECO:0000313" key="3">
    <source>
        <dbReference type="Proteomes" id="UP001054857"/>
    </source>
</evidence>
<feature type="region of interest" description="Disordered" evidence="1">
    <location>
        <begin position="129"/>
        <end position="164"/>
    </location>
</feature>
<organism evidence="2 3">
    <name type="scientific">Astrephomene gubernaculifera</name>
    <dbReference type="NCBI Taxonomy" id="47775"/>
    <lineage>
        <taxon>Eukaryota</taxon>
        <taxon>Viridiplantae</taxon>
        <taxon>Chlorophyta</taxon>
        <taxon>core chlorophytes</taxon>
        <taxon>Chlorophyceae</taxon>
        <taxon>CS clade</taxon>
        <taxon>Chlamydomonadales</taxon>
        <taxon>Astrephomenaceae</taxon>
        <taxon>Astrephomene</taxon>
    </lineage>
</organism>
<dbReference type="AlphaFoldDB" id="A0AAD3DTC5"/>
<feature type="non-terminal residue" evidence="2">
    <location>
        <position position="1"/>
    </location>
</feature>
<accession>A0AAD3DTC5</accession>
<dbReference type="EMBL" id="BMAR01000018">
    <property type="protein sequence ID" value="GFR47533.1"/>
    <property type="molecule type" value="Genomic_DNA"/>
</dbReference>